<gene>
    <name evidence="2" type="ORF">M378DRAFT_178331</name>
</gene>
<feature type="domain" description="Carboxylesterase type B" evidence="1">
    <location>
        <begin position="30"/>
        <end position="474"/>
    </location>
</feature>
<organism evidence="2 3">
    <name type="scientific">Amanita muscaria (strain Koide BX008)</name>
    <dbReference type="NCBI Taxonomy" id="946122"/>
    <lineage>
        <taxon>Eukaryota</taxon>
        <taxon>Fungi</taxon>
        <taxon>Dikarya</taxon>
        <taxon>Basidiomycota</taxon>
        <taxon>Agaricomycotina</taxon>
        <taxon>Agaricomycetes</taxon>
        <taxon>Agaricomycetidae</taxon>
        <taxon>Agaricales</taxon>
        <taxon>Pluteineae</taxon>
        <taxon>Amanitaceae</taxon>
        <taxon>Amanita</taxon>
    </lineage>
</organism>
<dbReference type="Gene3D" id="3.40.50.1820">
    <property type="entry name" value="alpha/beta hydrolase"/>
    <property type="match status" value="1"/>
</dbReference>
<dbReference type="InParanoid" id="A0A0C2TFJ0"/>
<keyword evidence="3" id="KW-1185">Reference proteome</keyword>
<name>A0A0C2TFJ0_AMAMK</name>
<dbReference type="PANTHER" id="PTHR45570:SF1">
    <property type="entry name" value="CARBOXYLIC ESTER HYDROLASE"/>
    <property type="match status" value="1"/>
</dbReference>
<dbReference type="AlphaFoldDB" id="A0A0C2TFJ0"/>
<dbReference type="InterPro" id="IPR002018">
    <property type="entry name" value="CarbesteraseB"/>
</dbReference>
<dbReference type="STRING" id="946122.A0A0C2TFJ0"/>
<reference evidence="2 3" key="1">
    <citation type="submission" date="2014-04" db="EMBL/GenBank/DDBJ databases">
        <title>Evolutionary Origins and Diversification of the Mycorrhizal Mutualists.</title>
        <authorList>
            <consortium name="DOE Joint Genome Institute"/>
            <consortium name="Mycorrhizal Genomics Consortium"/>
            <person name="Kohler A."/>
            <person name="Kuo A."/>
            <person name="Nagy L.G."/>
            <person name="Floudas D."/>
            <person name="Copeland A."/>
            <person name="Barry K.W."/>
            <person name="Cichocki N."/>
            <person name="Veneault-Fourrey C."/>
            <person name="LaButti K."/>
            <person name="Lindquist E.A."/>
            <person name="Lipzen A."/>
            <person name="Lundell T."/>
            <person name="Morin E."/>
            <person name="Murat C."/>
            <person name="Riley R."/>
            <person name="Ohm R."/>
            <person name="Sun H."/>
            <person name="Tunlid A."/>
            <person name="Henrissat B."/>
            <person name="Grigoriev I.V."/>
            <person name="Hibbett D.S."/>
            <person name="Martin F."/>
        </authorList>
    </citation>
    <scope>NUCLEOTIDE SEQUENCE [LARGE SCALE GENOMIC DNA]</scope>
    <source>
        <strain evidence="2 3">Koide BX008</strain>
    </source>
</reference>
<dbReference type="HOGENOM" id="CLU_006586_16_2_1"/>
<dbReference type="OrthoDB" id="408631at2759"/>
<evidence type="ECO:0000313" key="3">
    <source>
        <dbReference type="Proteomes" id="UP000054549"/>
    </source>
</evidence>
<dbReference type="InterPro" id="IPR029058">
    <property type="entry name" value="AB_hydrolase_fold"/>
</dbReference>
<protein>
    <recommendedName>
        <fullName evidence="1">Carboxylesterase type B domain-containing protein</fullName>
    </recommendedName>
</protein>
<dbReference type="EMBL" id="KN818241">
    <property type="protein sequence ID" value="KIL65634.1"/>
    <property type="molecule type" value="Genomic_DNA"/>
</dbReference>
<sequence length="504" mass="52895">MDANSSAITIKTPLGVATGSMGASGTARFAVRYATANRWQESTVASSWDLPSGVTNAMGSPLPCPQPGLTPSSYSEDCLSMIIYVPPNIGNNVNTLMWIHGGTFIIGSAADPALDGSNLAAATNSIVAVVQYRLGTLGFMPPNGNTNLAIKDLINAMKFAKQVASSFGGSTQITLAGQSSGATMIRSLLAVPSASSLFKSAILHSDPMNYGFLSPSAQTLLQSNYNSLIGCTGSNISCWNSLSLDTILTTQMSLYYNAPNIAPSAGPAEPIRPVLDGSLLTSPLDNTAPFPTVSKPLMISTVATEAGPAIYGPFPSPLDESLFEPICNASLGPQRTAAVIASPYYAPVKLSDGTVDARVQLQLLGTDQLWRCPSWTFARSWVQHGGKVYVAEYTVGATYPANTGIPFCTQSGSVCHQDDIMIVFGTMSNPSPVQSALSTEVQKRYKAFILSGQPNAQGLDTWSATSASTVHPFNLGSSGSIAVGACQTSFWGQSVLFDYQVFKN</sequence>
<evidence type="ECO:0000259" key="1">
    <source>
        <dbReference type="Pfam" id="PF00135"/>
    </source>
</evidence>
<proteinExistence type="predicted"/>
<dbReference type="PANTHER" id="PTHR45570">
    <property type="entry name" value="CARBOXYLIC ESTER HYDROLASE"/>
    <property type="match status" value="1"/>
</dbReference>
<dbReference type="Pfam" id="PF00135">
    <property type="entry name" value="COesterase"/>
    <property type="match status" value="1"/>
</dbReference>
<dbReference type="Proteomes" id="UP000054549">
    <property type="component" value="Unassembled WGS sequence"/>
</dbReference>
<evidence type="ECO:0000313" key="2">
    <source>
        <dbReference type="EMBL" id="KIL65634.1"/>
    </source>
</evidence>
<dbReference type="ESTHER" id="amamu-a0a0c2tfj0">
    <property type="family name" value="Fungal_carboxylesterase_lipase"/>
</dbReference>
<accession>A0A0C2TFJ0</accession>
<dbReference type="SUPFAM" id="SSF53474">
    <property type="entry name" value="alpha/beta-Hydrolases"/>
    <property type="match status" value="1"/>
</dbReference>